<dbReference type="GO" id="GO:0015087">
    <property type="term" value="F:cobalt ion transmembrane transporter activity"/>
    <property type="evidence" value="ECO:0007669"/>
    <property type="project" value="TreeGrafter"/>
</dbReference>
<evidence type="ECO:0000313" key="8">
    <source>
        <dbReference type="Proteomes" id="UP000070501"/>
    </source>
</evidence>
<dbReference type="PANTHER" id="PTHR46494:SF1">
    <property type="entry name" value="CORA FAMILY METAL ION TRANSPORTER (EUROFUNG)"/>
    <property type="match status" value="1"/>
</dbReference>
<dbReference type="Pfam" id="PF01544">
    <property type="entry name" value="CorA"/>
    <property type="match status" value="1"/>
</dbReference>
<gene>
    <name evidence="7" type="ORF">Micbo1qcDRAFT_237410</name>
</gene>
<evidence type="ECO:0000256" key="5">
    <source>
        <dbReference type="SAM" id="MobiDB-lite"/>
    </source>
</evidence>
<dbReference type="SUPFAM" id="SSF144083">
    <property type="entry name" value="Magnesium transport protein CorA, transmembrane region"/>
    <property type="match status" value="1"/>
</dbReference>
<dbReference type="EMBL" id="KQ964278">
    <property type="protein sequence ID" value="KXJ85611.1"/>
    <property type="molecule type" value="Genomic_DNA"/>
</dbReference>
<feature type="compositionally biased region" description="Basic and acidic residues" evidence="5">
    <location>
        <begin position="711"/>
        <end position="723"/>
    </location>
</feature>
<comment type="subcellular location">
    <subcellularLocation>
        <location evidence="1">Cell membrane</location>
        <topology evidence="1">Multi-pass membrane protein</topology>
    </subcellularLocation>
</comment>
<dbReference type="InParanoid" id="A0A136IKW5"/>
<keyword evidence="2 6" id="KW-0812">Transmembrane</keyword>
<dbReference type="STRING" id="196109.A0A136IKW5"/>
<organism evidence="7 8">
    <name type="scientific">Microdochium bolleyi</name>
    <dbReference type="NCBI Taxonomy" id="196109"/>
    <lineage>
        <taxon>Eukaryota</taxon>
        <taxon>Fungi</taxon>
        <taxon>Dikarya</taxon>
        <taxon>Ascomycota</taxon>
        <taxon>Pezizomycotina</taxon>
        <taxon>Sordariomycetes</taxon>
        <taxon>Xylariomycetidae</taxon>
        <taxon>Xylariales</taxon>
        <taxon>Microdochiaceae</taxon>
        <taxon>Microdochium</taxon>
    </lineage>
</organism>
<accession>A0A136IKW5</accession>
<dbReference type="Proteomes" id="UP000070501">
    <property type="component" value="Unassembled WGS sequence"/>
</dbReference>
<evidence type="ECO:0000256" key="4">
    <source>
        <dbReference type="ARBA" id="ARBA00023136"/>
    </source>
</evidence>
<keyword evidence="3 6" id="KW-1133">Transmembrane helix</keyword>
<dbReference type="GO" id="GO:0050897">
    <property type="term" value="F:cobalt ion binding"/>
    <property type="evidence" value="ECO:0007669"/>
    <property type="project" value="TreeGrafter"/>
</dbReference>
<reference evidence="8" key="1">
    <citation type="submission" date="2016-02" db="EMBL/GenBank/DDBJ databases">
        <title>Draft genome sequence of Microdochium bolleyi, a fungal endophyte of beachgrass.</title>
        <authorList>
            <consortium name="DOE Joint Genome Institute"/>
            <person name="David A.S."/>
            <person name="May G."/>
            <person name="Haridas S."/>
            <person name="Lim J."/>
            <person name="Wang M."/>
            <person name="Labutti K."/>
            <person name="Lipzen A."/>
            <person name="Barry K."/>
            <person name="Grigoriev I.V."/>
        </authorList>
    </citation>
    <scope>NUCLEOTIDE SEQUENCE [LARGE SCALE GENOMIC DNA]</scope>
    <source>
        <strain evidence="8">J235TASD1</strain>
    </source>
</reference>
<dbReference type="GO" id="GO:0000287">
    <property type="term" value="F:magnesium ion binding"/>
    <property type="evidence" value="ECO:0007669"/>
    <property type="project" value="TreeGrafter"/>
</dbReference>
<protein>
    <submittedName>
        <fullName evidence="7">Uncharacterized protein</fullName>
    </submittedName>
</protein>
<dbReference type="PANTHER" id="PTHR46494">
    <property type="entry name" value="CORA FAMILY METAL ION TRANSPORTER (EUROFUNG)"/>
    <property type="match status" value="1"/>
</dbReference>
<dbReference type="GO" id="GO:0005886">
    <property type="term" value="C:plasma membrane"/>
    <property type="evidence" value="ECO:0007669"/>
    <property type="project" value="UniProtKB-SubCell"/>
</dbReference>
<sequence>MSPDPPAARKDEDHGASGAATVALLRQIQADQARIVELLCARFEPHQRKDVSVIARELWHGHVDPPLSAWEGSDQAYWAARAADPAEEKKHDLGLEFLRSFAPGGKIASTVGASDTDISAHIAGLASDPAEQELWRAKFPGGTRRQWGAVSNLEVALDKFKRWAGRRGRAQLVGVTFEELDDVWPDRWQSDPDADEAGNTATAVTVAAGTHDEPFTYYHAIAGVAQPGEALPGVSIAEESTLPICGVIYLCSIGRQTGIIDLDTAAAILTLTPSALFLDSHATAWRERDKGVCYEVAKFQSSSSAMSLTNNESPGRLSHGILMFHLRSFIVATDPAGTTESSSKPPLHAVPEEQHHSFPGVRCVRERTAFQGFYDGQTLQLVERRYSTALSMLPLDAPAGRFALVSVADTSSPQDRDEVWAEAPGYERVYEERNRPWTKFGLRSVGLYTGLAAMQLQICSFLEGWERDWNRTIDAIDSKISVQLDVLENSEQLSKLVLKTKSDASVLYFKVLQLLGVFADSVQEARAALEALPRATHNPEVFLGSGFYQTYQHTADTLTLLDHNWEIVQGMHKNAAEGILRRLDRSKNEILGLRDGLFNVQSVVEAQKSFELNKYLFIFTVVTIVYLPPTFVASFFGMEIFNAETVPETQDFFWTLIKWFCAVTYVLAIIALIGARLPLSPVADALRKTWGRKSASPLGNSSKSAGNRGAQGDRPEKGTERNVRSSTSRIRTAGRFVSQPQVSGTGNPQPPTGGLQTQPELPEEVETARGRHSDVPSRISKVNHHALLHHLHGCLAPGFQWSHDGHVPPHLGNTGPIIIPTSGVYLRTDDGQSHFYGYMFDGCKKRFSFVKEFCLDLKNKRAHIYWTNQPGRKLCLEQTRYKQTECGGTESCGRGGCLQCYEWIYTETVCRW</sequence>
<keyword evidence="8" id="KW-1185">Reference proteome</keyword>
<dbReference type="Gene3D" id="1.20.58.340">
    <property type="entry name" value="Magnesium transport protein CorA, transmembrane region"/>
    <property type="match status" value="1"/>
</dbReference>
<evidence type="ECO:0000313" key="7">
    <source>
        <dbReference type="EMBL" id="KXJ85611.1"/>
    </source>
</evidence>
<evidence type="ECO:0000256" key="2">
    <source>
        <dbReference type="ARBA" id="ARBA00022692"/>
    </source>
</evidence>
<dbReference type="AlphaFoldDB" id="A0A136IKW5"/>
<keyword evidence="4 6" id="KW-0472">Membrane</keyword>
<feature type="transmembrane region" description="Helical" evidence="6">
    <location>
        <begin position="656"/>
        <end position="679"/>
    </location>
</feature>
<name>A0A136IKW5_9PEZI</name>
<feature type="transmembrane region" description="Helical" evidence="6">
    <location>
        <begin position="615"/>
        <end position="636"/>
    </location>
</feature>
<feature type="compositionally biased region" description="Low complexity" evidence="5">
    <location>
        <begin position="744"/>
        <end position="759"/>
    </location>
</feature>
<evidence type="ECO:0000256" key="1">
    <source>
        <dbReference type="ARBA" id="ARBA00004651"/>
    </source>
</evidence>
<evidence type="ECO:0000256" key="3">
    <source>
        <dbReference type="ARBA" id="ARBA00022989"/>
    </source>
</evidence>
<dbReference type="GO" id="GO:0015095">
    <property type="term" value="F:magnesium ion transmembrane transporter activity"/>
    <property type="evidence" value="ECO:0007669"/>
    <property type="project" value="TreeGrafter"/>
</dbReference>
<evidence type="ECO:0000256" key="6">
    <source>
        <dbReference type="SAM" id="Phobius"/>
    </source>
</evidence>
<dbReference type="InterPro" id="IPR002523">
    <property type="entry name" value="MgTranspt_CorA/ZnTranspt_ZntB"/>
</dbReference>
<proteinExistence type="predicted"/>
<dbReference type="InterPro" id="IPR045863">
    <property type="entry name" value="CorA_TM1_TM2"/>
</dbReference>
<dbReference type="OrthoDB" id="5430750at2759"/>
<feature type="region of interest" description="Disordered" evidence="5">
    <location>
        <begin position="692"/>
        <end position="761"/>
    </location>
</feature>